<dbReference type="PANTHER" id="PTHR30086:SF20">
    <property type="entry name" value="ARGININE EXPORTER PROTEIN ARGO-RELATED"/>
    <property type="match status" value="1"/>
</dbReference>
<dbReference type="InterPro" id="IPR001123">
    <property type="entry name" value="LeuE-type"/>
</dbReference>
<evidence type="ECO:0000256" key="2">
    <source>
        <dbReference type="ARBA" id="ARBA00022475"/>
    </source>
</evidence>
<dbReference type="RefSeq" id="WP_379984725.1">
    <property type="nucleotide sequence ID" value="NZ_JADIKD010000006.1"/>
</dbReference>
<accession>A0ABW8K3J8</accession>
<keyword evidence="5 6" id="KW-0472">Membrane</keyword>
<evidence type="ECO:0000256" key="3">
    <source>
        <dbReference type="ARBA" id="ARBA00022692"/>
    </source>
</evidence>
<reference evidence="7 8" key="1">
    <citation type="submission" date="2020-10" db="EMBL/GenBank/DDBJ databases">
        <title>Phylogeny of dyella-like bacteria.</title>
        <authorList>
            <person name="Fu J."/>
        </authorList>
    </citation>
    <scope>NUCLEOTIDE SEQUENCE [LARGE SCALE GENOMIC DNA]</scope>
    <source>
        <strain evidence="7 8">BB4</strain>
    </source>
</reference>
<dbReference type="Pfam" id="PF01810">
    <property type="entry name" value="LysE"/>
    <property type="match status" value="1"/>
</dbReference>
<dbReference type="EMBL" id="JADIKD010000006">
    <property type="protein sequence ID" value="MFK2916069.1"/>
    <property type="molecule type" value="Genomic_DNA"/>
</dbReference>
<feature type="transmembrane region" description="Helical" evidence="6">
    <location>
        <begin position="41"/>
        <end position="66"/>
    </location>
</feature>
<organism evidence="7 8">
    <name type="scientific">Dyella koreensis</name>
    <dbReference type="NCBI Taxonomy" id="311235"/>
    <lineage>
        <taxon>Bacteria</taxon>
        <taxon>Pseudomonadati</taxon>
        <taxon>Pseudomonadota</taxon>
        <taxon>Gammaproteobacteria</taxon>
        <taxon>Lysobacterales</taxon>
        <taxon>Rhodanobacteraceae</taxon>
        <taxon>Dyella</taxon>
    </lineage>
</organism>
<dbReference type="PIRSF" id="PIRSF006324">
    <property type="entry name" value="LeuE"/>
    <property type="match status" value="1"/>
</dbReference>
<feature type="transmembrane region" description="Helical" evidence="6">
    <location>
        <begin position="146"/>
        <end position="167"/>
    </location>
</feature>
<proteinExistence type="predicted"/>
<dbReference type="Proteomes" id="UP001620408">
    <property type="component" value="Unassembled WGS sequence"/>
</dbReference>
<dbReference type="PANTHER" id="PTHR30086">
    <property type="entry name" value="ARGININE EXPORTER PROTEIN ARGO"/>
    <property type="match status" value="1"/>
</dbReference>
<evidence type="ECO:0000256" key="1">
    <source>
        <dbReference type="ARBA" id="ARBA00004651"/>
    </source>
</evidence>
<feature type="transmembrane region" description="Helical" evidence="6">
    <location>
        <begin position="72"/>
        <end position="92"/>
    </location>
</feature>
<evidence type="ECO:0000313" key="8">
    <source>
        <dbReference type="Proteomes" id="UP001620408"/>
    </source>
</evidence>
<protein>
    <submittedName>
        <fullName evidence="7">LysE family translocator</fullName>
    </submittedName>
</protein>
<evidence type="ECO:0000256" key="6">
    <source>
        <dbReference type="SAM" id="Phobius"/>
    </source>
</evidence>
<comment type="subcellular location">
    <subcellularLocation>
        <location evidence="1">Cell membrane</location>
        <topology evidence="1">Multi-pass membrane protein</topology>
    </subcellularLocation>
</comment>
<sequence>MIPSLQLGMFFLLVLGIIVLPGLDMAYVLGSSLMGGRRSGLAAVGGIMAGGVCHVVMATLGISVVLQLWPGAFNAVLWIGAAYVAWIGYAIWRSDGAFLPTAAAERHSRWVTFRRGALTCLLNPKAYLFMLAVFPQFMRRENGPLWSQAIVLGVVIALTQLAVYGLLACAAGGAQGWLAARPTYSKAVGRIVGALLIAIAVVTALEGWRRL</sequence>
<evidence type="ECO:0000313" key="7">
    <source>
        <dbReference type="EMBL" id="MFK2916069.1"/>
    </source>
</evidence>
<name>A0ABW8K3J8_9GAMM</name>
<keyword evidence="2" id="KW-1003">Cell membrane</keyword>
<keyword evidence="4 6" id="KW-1133">Transmembrane helix</keyword>
<feature type="transmembrane region" description="Helical" evidence="6">
    <location>
        <begin position="187"/>
        <end position="205"/>
    </location>
</feature>
<evidence type="ECO:0000256" key="4">
    <source>
        <dbReference type="ARBA" id="ARBA00022989"/>
    </source>
</evidence>
<evidence type="ECO:0000256" key="5">
    <source>
        <dbReference type="ARBA" id="ARBA00023136"/>
    </source>
</evidence>
<gene>
    <name evidence="7" type="ORF">ISS97_02235</name>
</gene>
<feature type="transmembrane region" description="Helical" evidence="6">
    <location>
        <begin position="6"/>
        <end position="29"/>
    </location>
</feature>
<keyword evidence="3 6" id="KW-0812">Transmembrane</keyword>
<keyword evidence="8" id="KW-1185">Reference proteome</keyword>
<comment type="caution">
    <text evidence="7">The sequence shown here is derived from an EMBL/GenBank/DDBJ whole genome shotgun (WGS) entry which is preliminary data.</text>
</comment>